<dbReference type="Proteomes" id="UP001320876">
    <property type="component" value="Unassembled WGS sequence"/>
</dbReference>
<dbReference type="EMBL" id="JAPDDT010000011">
    <property type="protein sequence ID" value="MCW1925001.1"/>
    <property type="molecule type" value="Genomic_DNA"/>
</dbReference>
<proteinExistence type="predicted"/>
<evidence type="ECO:0000313" key="2">
    <source>
        <dbReference type="Proteomes" id="UP001320876"/>
    </source>
</evidence>
<dbReference type="RefSeq" id="WP_264489109.1">
    <property type="nucleotide sequence ID" value="NZ_JAPDDT010000011.1"/>
</dbReference>
<gene>
    <name evidence="1" type="ORF">OKA05_20735</name>
</gene>
<protein>
    <recommendedName>
        <fullName evidence="3">Helix-turn-helix domain-containing protein</fullName>
    </recommendedName>
</protein>
<evidence type="ECO:0000313" key="1">
    <source>
        <dbReference type="EMBL" id="MCW1925001.1"/>
    </source>
</evidence>
<comment type="caution">
    <text evidence="1">The sequence shown here is derived from an EMBL/GenBank/DDBJ whole genome shotgun (WGS) entry which is preliminary data.</text>
</comment>
<evidence type="ECO:0008006" key="3">
    <source>
        <dbReference type="Google" id="ProtNLM"/>
    </source>
</evidence>
<reference evidence="1 2" key="1">
    <citation type="submission" date="2022-10" db="EMBL/GenBank/DDBJ databases">
        <title>Luteolibacter arcticus strain CCTCC AB 2014275, whole genome shotgun sequencing project.</title>
        <authorList>
            <person name="Zhao G."/>
            <person name="Shen L."/>
        </authorList>
    </citation>
    <scope>NUCLEOTIDE SEQUENCE [LARGE SCALE GENOMIC DNA]</scope>
    <source>
        <strain evidence="1 2">CCTCC AB 2014275</strain>
    </source>
</reference>
<organism evidence="1 2">
    <name type="scientific">Luteolibacter arcticus</name>
    <dbReference type="NCBI Taxonomy" id="1581411"/>
    <lineage>
        <taxon>Bacteria</taxon>
        <taxon>Pseudomonadati</taxon>
        <taxon>Verrucomicrobiota</taxon>
        <taxon>Verrucomicrobiia</taxon>
        <taxon>Verrucomicrobiales</taxon>
        <taxon>Verrucomicrobiaceae</taxon>
        <taxon>Luteolibacter</taxon>
    </lineage>
</organism>
<sequence>MARKLPALGKELVDRIEEAWQQPQADWARKRLLVVRLIALHQSSVAEIMTIAGVCRQTVFRFLWFIMPSTLGLPKGSRLERRYLTSLEPPHAACH</sequence>
<keyword evidence="2" id="KW-1185">Reference proteome</keyword>
<accession>A0ABT3GNE6</accession>
<name>A0ABT3GNE6_9BACT</name>